<feature type="domain" description="Cell envelope-related transcriptional attenuator" evidence="6">
    <location>
        <begin position="97"/>
        <end position="243"/>
    </location>
</feature>
<dbReference type="InterPro" id="IPR050922">
    <property type="entry name" value="LytR/CpsA/Psr_CW_biosynth"/>
</dbReference>
<feature type="transmembrane region" description="Helical" evidence="5">
    <location>
        <begin position="28"/>
        <end position="48"/>
    </location>
</feature>
<keyword evidence="5" id="KW-0812">Transmembrane</keyword>
<dbReference type="OrthoDB" id="27330at2"/>
<dbReference type="Proteomes" id="UP000051639">
    <property type="component" value="Unassembled WGS sequence"/>
</dbReference>
<proteinExistence type="inferred from homology"/>
<comment type="subcellular location">
    <subcellularLocation>
        <location evidence="1">Membrane</location>
    </subcellularLocation>
</comment>
<evidence type="ECO:0000256" key="1">
    <source>
        <dbReference type="ARBA" id="ARBA00004370"/>
    </source>
</evidence>
<sequence>MDPEQQQYQPEHHHHHHRHPRRKVMMRVIWSLIGILALVALFFVGMAWRNVRVATNTMYSPSGIKTDLPKKLKAKQPINVLLLGTDTGALGRSYKGRTDTIMMMTVNPKQGKTTIVSLPRDMKVNLPDYADESPSKINAAYTYGGVKETIKTIQKYYQVPIDGYLLVNMGGLEKAINQIGGVEVTSPLTFDYEGYHFTKGKTYHMDGDKALAFSRMRYDDPEGDYGRQKRQRIIIMALLKKTASYKAILNQKFLNSIASESQTDFSLSDMTKVALDYRNATKTVKSDHAQGRSQNIDGQSFEVVPSNEMQRISNEIRTALGLNTVNLTEND</sequence>
<comment type="caution">
    <text evidence="7">The sequence shown here is derived from an EMBL/GenBank/DDBJ whole genome shotgun (WGS) entry which is preliminary data.</text>
</comment>
<evidence type="ECO:0000259" key="6">
    <source>
        <dbReference type="Pfam" id="PF03816"/>
    </source>
</evidence>
<dbReference type="EMBL" id="JQBA01000002">
    <property type="protein sequence ID" value="KRN45509.1"/>
    <property type="molecule type" value="Genomic_DNA"/>
</dbReference>
<gene>
    <name evidence="7" type="ORF">IV41_GL000727</name>
</gene>
<protein>
    <submittedName>
        <fullName evidence="7">LytR family transcriptional regulator</fullName>
    </submittedName>
</protein>
<dbReference type="InterPro" id="IPR039297">
    <property type="entry name" value="COX7a"/>
</dbReference>
<comment type="similarity">
    <text evidence="2">Belongs to the LytR/CpsA/Psr (LCP) family.</text>
</comment>
<reference evidence="7 8" key="1">
    <citation type="journal article" date="2015" name="Genome Announc.">
        <title>Expanding the biotechnology potential of lactobacilli through comparative genomics of 213 strains and associated genera.</title>
        <authorList>
            <person name="Sun Z."/>
            <person name="Harris H.M."/>
            <person name="McCann A."/>
            <person name="Guo C."/>
            <person name="Argimon S."/>
            <person name="Zhang W."/>
            <person name="Yang X."/>
            <person name="Jeffery I.B."/>
            <person name="Cooney J.C."/>
            <person name="Kagawa T.F."/>
            <person name="Liu W."/>
            <person name="Song Y."/>
            <person name="Salvetti E."/>
            <person name="Wrobel A."/>
            <person name="Rasinkangas P."/>
            <person name="Parkhill J."/>
            <person name="Rea M.C."/>
            <person name="O'Sullivan O."/>
            <person name="Ritari J."/>
            <person name="Douillard F.P."/>
            <person name="Paul Ross R."/>
            <person name="Yang R."/>
            <person name="Briner A.E."/>
            <person name="Felis G.E."/>
            <person name="de Vos W.M."/>
            <person name="Barrangou R."/>
            <person name="Klaenhammer T.R."/>
            <person name="Caufield P.W."/>
            <person name="Cui Y."/>
            <person name="Zhang H."/>
            <person name="O'Toole P.W."/>
        </authorList>
    </citation>
    <scope>NUCLEOTIDE SEQUENCE [LARGE SCALE GENOMIC DNA]</scope>
    <source>
        <strain evidence="7 8">DSM 14792</strain>
    </source>
</reference>
<organism evidence="7 8">
    <name type="scientific">Limosilactobacillus ingluviei</name>
    <dbReference type="NCBI Taxonomy" id="148604"/>
    <lineage>
        <taxon>Bacteria</taxon>
        <taxon>Bacillati</taxon>
        <taxon>Bacillota</taxon>
        <taxon>Bacilli</taxon>
        <taxon>Lactobacillales</taxon>
        <taxon>Lactobacillaceae</taxon>
        <taxon>Limosilactobacillus</taxon>
    </lineage>
</organism>
<dbReference type="AlphaFoldDB" id="A0A0R2H4U2"/>
<keyword evidence="8" id="KW-1185">Reference proteome</keyword>
<evidence type="ECO:0000256" key="2">
    <source>
        <dbReference type="ARBA" id="ARBA00006068"/>
    </source>
</evidence>
<evidence type="ECO:0000256" key="3">
    <source>
        <dbReference type="ARBA" id="ARBA00023136"/>
    </source>
</evidence>
<keyword evidence="3 5" id="KW-0472">Membrane</keyword>
<dbReference type="InterPro" id="IPR004474">
    <property type="entry name" value="LytR_CpsA_psr"/>
</dbReference>
<name>A0A0R2H4U2_9LACO</name>
<evidence type="ECO:0000256" key="4">
    <source>
        <dbReference type="SAM" id="MobiDB-lite"/>
    </source>
</evidence>
<dbReference type="eggNOG" id="COG1316">
    <property type="taxonomic scope" value="Bacteria"/>
</dbReference>
<keyword evidence="5" id="KW-1133">Transmembrane helix</keyword>
<dbReference type="PANTHER" id="PTHR33392">
    <property type="entry name" value="POLYISOPRENYL-TEICHOIC ACID--PEPTIDOGLYCAN TEICHOIC ACID TRANSFERASE TAGU"/>
    <property type="match status" value="1"/>
</dbReference>
<evidence type="ECO:0000256" key="5">
    <source>
        <dbReference type="SAM" id="Phobius"/>
    </source>
</evidence>
<dbReference type="STRING" id="1203076.GCA_000312405_00529"/>
<dbReference type="NCBIfam" id="TIGR00350">
    <property type="entry name" value="lytR_cpsA_psr"/>
    <property type="match status" value="1"/>
</dbReference>
<dbReference type="Pfam" id="PF02238">
    <property type="entry name" value="COX7a"/>
    <property type="match status" value="1"/>
</dbReference>
<dbReference type="Gene3D" id="3.40.630.190">
    <property type="entry name" value="LCP protein"/>
    <property type="match status" value="1"/>
</dbReference>
<dbReference type="Pfam" id="PF03816">
    <property type="entry name" value="LytR_cpsA_psr"/>
    <property type="match status" value="1"/>
</dbReference>
<accession>A0A0R2H4U2</accession>
<dbReference type="PANTHER" id="PTHR33392:SF6">
    <property type="entry name" value="POLYISOPRENYL-TEICHOIC ACID--PEPTIDOGLYCAN TEICHOIC ACID TRANSFERASE TAGU"/>
    <property type="match status" value="1"/>
</dbReference>
<dbReference type="GO" id="GO:0016020">
    <property type="term" value="C:membrane"/>
    <property type="evidence" value="ECO:0007669"/>
    <property type="project" value="UniProtKB-SubCell"/>
</dbReference>
<feature type="region of interest" description="Disordered" evidence="4">
    <location>
        <begin position="1"/>
        <end position="20"/>
    </location>
</feature>
<evidence type="ECO:0000313" key="7">
    <source>
        <dbReference type="EMBL" id="KRN45509.1"/>
    </source>
</evidence>
<evidence type="ECO:0000313" key="8">
    <source>
        <dbReference type="Proteomes" id="UP000051639"/>
    </source>
</evidence>
<dbReference type="PATRIC" id="fig|148604.4.peg.735"/>
<dbReference type="RefSeq" id="WP_056993668.1">
    <property type="nucleotide sequence ID" value="NZ_JQBA01000002.1"/>
</dbReference>